<feature type="region of interest" description="Disordered" evidence="1">
    <location>
        <begin position="528"/>
        <end position="548"/>
    </location>
</feature>
<dbReference type="InterPro" id="IPR005036">
    <property type="entry name" value="CBM21_dom"/>
</dbReference>
<feature type="region of interest" description="Disordered" evidence="1">
    <location>
        <begin position="1"/>
        <end position="201"/>
    </location>
</feature>
<feature type="domain" description="CBM21" evidence="2">
    <location>
        <begin position="329"/>
        <end position="440"/>
    </location>
</feature>
<organism evidence="3 4">
    <name type="scientific">Wolfiporia cocos (strain MD-104)</name>
    <name type="common">Brown rot fungus</name>
    <dbReference type="NCBI Taxonomy" id="742152"/>
    <lineage>
        <taxon>Eukaryota</taxon>
        <taxon>Fungi</taxon>
        <taxon>Dikarya</taxon>
        <taxon>Basidiomycota</taxon>
        <taxon>Agaricomycotina</taxon>
        <taxon>Agaricomycetes</taxon>
        <taxon>Polyporales</taxon>
        <taxon>Phaeolaceae</taxon>
        <taxon>Wolfiporia</taxon>
    </lineage>
</organism>
<feature type="region of interest" description="Disordered" evidence="1">
    <location>
        <begin position="665"/>
        <end position="692"/>
    </location>
</feature>
<gene>
    <name evidence="3" type="ORF">WOLCODRAFT_136349</name>
</gene>
<dbReference type="STRING" id="742152.A0A2H3JLH8"/>
<evidence type="ECO:0000256" key="1">
    <source>
        <dbReference type="SAM" id="MobiDB-lite"/>
    </source>
</evidence>
<dbReference type="Gene3D" id="2.60.40.2440">
    <property type="entry name" value="Carbohydrate binding type-21 domain"/>
    <property type="match status" value="1"/>
</dbReference>
<feature type="region of interest" description="Disordered" evidence="1">
    <location>
        <begin position="570"/>
        <end position="596"/>
    </location>
</feature>
<dbReference type="Pfam" id="PF03370">
    <property type="entry name" value="CBM_21"/>
    <property type="match status" value="1"/>
</dbReference>
<dbReference type="GO" id="GO:0000164">
    <property type="term" value="C:protein phosphatase type 1 complex"/>
    <property type="evidence" value="ECO:0007669"/>
    <property type="project" value="TreeGrafter"/>
</dbReference>
<dbReference type="EMBL" id="KB467942">
    <property type="protein sequence ID" value="PCH38578.1"/>
    <property type="molecule type" value="Genomic_DNA"/>
</dbReference>
<dbReference type="GO" id="GO:0005979">
    <property type="term" value="P:regulation of glycogen biosynthetic process"/>
    <property type="evidence" value="ECO:0007669"/>
    <property type="project" value="TreeGrafter"/>
</dbReference>
<dbReference type="PANTHER" id="PTHR12307">
    <property type="entry name" value="PROTEIN PHOSPHATASE 1 REGULATORY SUBUNIT"/>
    <property type="match status" value="1"/>
</dbReference>
<dbReference type="GO" id="GO:2001069">
    <property type="term" value="F:glycogen binding"/>
    <property type="evidence" value="ECO:0007669"/>
    <property type="project" value="TreeGrafter"/>
</dbReference>
<dbReference type="InterPro" id="IPR050782">
    <property type="entry name" value="PP1_regulatory_subunit_3"/>
</dbReference>
<dbReference type="InterPro" id="IPR038175">
    <property type="entry name" value="CBM21_dom_sf"/>
</dbReference>
<keyword evidence="4" id="KW-1185">Reference proteome</keyword>
<dbReference type="OMA" id="NKFCFFT"/>
<sequence length="810" mass="86546">MSAALSFKPAPMERPFHRHSNSAGAPLPRIPKRSVSASAVRTPPSTPAATTLQSMFIPPASPAKTPTPPTALVVQPPTPPRAPPAAALARQHSHQQAEASGSGSSSSSDAPVQFSPRSRRTRPSLSVSLRPPEESTPTPSVLHAQKGESEQVAWPLRSSAGSAEFDTPRASASTSKSGSKLRPAGSTKTLSVPEFPTEVRGEHTPRAMSVSIPASITTQFARKKSGEPLKSSLKSRRARVHPDLAVITGGTSTKSEPSTPTHIKSVHFDAQLEHVKLFLAEQKPLAVSRDGSPTTDTSGTESDFPAFIYGGVAEPRGRLVMRTTDMPAEGSRPNADVALERLELSADGTSVNGRVRVRNLAFEKWVAVRFTLDWWQTTSEVTARYVQTCPGGGADIFAFVIRLHDMLARIEEKTMFIAVRYTVGGREIWDNNGGKNYQVSFTREALPPKQQQQEKDNDESDAEVAGMAGMADLKSKLERVATGRETVGGYLSCKSSSPSPHGESFSLHANTPLASRYDFTASLRSPWRPGTASPPAHAHARNSTYPHALPPLPFRPGKLPSPAYATRGSPRIVDPDDDAAPAAFYAGSDSEDTPGPAGVPPAVFSRRRARHHQRGYYDIGLALNGGGAAKKTLPGLFAEAALRYTADAAQKAQKAGLAEALPLEWSLERGGSEESTPPFTSTSESSSPSSSPFDESMLFKFMAARNGNRADSPVNDPSYNVFLNRFCFYTGSESLLDVPSDVLQRSHSASSVEELLSSPNPNHLSPSATPTRSSSFDDIARMSDIHSGSSTPTARSMVEAESATPVSLAY</sequence>
<dbReference type="GO" id="GO:0008157">
    <property type="term" value="F:protein phosphatase 1 binding"/>
    <property type="evidence" value="ECO:0007669"/>
    <property type="project" value="TreeGrafter"/>
</dbReference>
<dbReference type="PROSITE" id="PS51159">
    <property type="entry name" value="CBM21"/>
    <property type="match status" value="1"/>
</dbReference>
<dbReference type="OrthoDB" id="1881at2759"/>
<feature type="region of interest" description="Disordered" evidence="1">
    <location>
        <begin position="753"/>
        <end position="810"/>
    </location>
</feature>
<feature type="compositionally biased region" description="Pro residues" evidence="1">
    <location>
        <begin position="59"/>
        <end position="69"/>
    </location>
</feature>
<name>A0A2H3JLH8_WOLCO</name>
<feature type="compositionally biased region" description="Low complexity" evidence="1">
    <location>
        <begin position="755"/>
        <end position="767"/>
    </location>
</feature>
<feature type="compositionally biased region" description="Low complexity" evidence="1">
    <location>
        <begin position="673"/>
        <end position="692"/>
    </location>
</feature>
<protein>
    <submittedName>
        <fullName evidence="3">Carbohydrate-binding module family 21 protein</fullName>
    </submittedName>
</protein>
<dbReference type="PANTHER" id="PTHR12307:SF36">
    <property type="entry name" value="GLYCOGEN-BINDING SUBUNIT 76A"/>
    <property type="match status" value="1"/>
</dbReference>
<proteinExistence type="predicted"/>
<accession>A0A2H3JLH8</accession>
<reference evidence="3 4" key="1">
    <citation type="journal article" date="2012" name="Science">
        <title>The Paleozoic origin of enzymatic lignin decomposition reconstructed from 31 fungal genomes.</title>
        <authorList>
            <person name="Floudas D."/>
            <person name="Binder M."/>
            <person name="Riley R."/>
            <person name="Barry K."/>
            <person name="Blanchette R.A."/>
            <person name="Henrissat B."/>
            <person name="Martinez A.T."/>
            <person name="Otillar R."/>
            <person name="Spatafora J.W."/>
            <person name="Yadav J.S."/>
            <person name="Aerts A."/>
            <person name="Benoit I."/>
            <person name="Boyd A."/>
            <person name="Carlson A."/>
            <person name="Copeland A."/>
            <person name="Coutinho P.M."/>
            <person name="de Vries R.P."/>
            <person name="Ferreira P."/>
            <person name="Findley K."/>
            <person name="Foster B."/>
            <person name="Gaskell J."/>
            <person name="Glotzer D."/>
            <person name="Gorecki P."/>
            <person name="Heitman J."/>
            <person name="Hesse C."/>
            <person name="Hori C."/>
            <person name="Igarashi K."/>
            <person name="Jurgens J.A."/>
            <person name="Kallen N."/>
            <person name="Kersten P."/>
            <person name="Kohler A."/>
            <person name="Kuees U."/>
            <person name="Kumar T.K.A."/>
            <person name="Kuo A."/>
            <person name="LaButti K."/>
            <person name="Larrondo L.F."/>
            <person name="Lindquist E."/>
            <person name="Ling A."/>
            <person name="Lombard V."/>
            <person name="Lucas S."/>
            <person name="Lundell T."/>
            <person name="Martin R."/>
            <person name="McLaughlin D.J."/>
            <person name="Morgenstern I."/>
            <person name="Morin E."/>
            <person name="Murat C."/>
            <person name="Nagy L.G."/>
            <person name="Nolan M."/>
            <person name="Ohm R.A."/>
            <person name="Patyshakuliyeva A."/>
            <person name="Rokas A."/>
            <person name="Ruiz-Duenas F.J."/>
            <person name="Sabat G."/>
            <person name="Salamov A."/>
            <person name="Samejima M."/>
            <person name="Schmutz J."/>
            <person name="Slot J.C."/>
            <person name="St John F."/>
            <person name="Stenlid J."/>
            <person name="Sun H."/>
            <person name="Sun S."/>
            <person name="Syed K."/>
            <person name="Tsang A."/>
            <person name="Wiebenga A."/>
            <person name="Young D."/>
            <person name="Pisabarro A."/>
            <person name="Eastwood D.C."/>
            <person name="Martin F."/>
            <person name="Cullen D."/>
            <person name="Grigoriev I.V."/>
            <person name="Hibbett D.S."/>
        </authorList>
    </citation>
    <scope>NUCLEOTIDE SEQUENCE [LARGE SCALE GENOMIC DNA]</scope>
    <source>
        <strain evidence="3 4">MD-104</strain>
    </source>
</reference>
<dbReference type="AlphaFoldDB" id="A0A2H3JLH8"/>
<evidence type="ECO:0000313" key="3">
    <source>
        <dbReference type="EMBL" id="PCH38578.1"/>
    </source>
</evidence>
<evidence type="ECO:0000313" key="4">
    <source>
        <dbReference type="Proteomes" id="UP000218811"/>
    </source>
</evidence>
<evidence type="ECO:0000259" key="2">
    <source>
        <dbReference type="PROSITE" id="PS51159"/>
    </source>
</evidence>
<dbReference type="Proteomes" id="UP000218811">
    <property type="component" value="Unassembled WGS sequence"/>
</dbReference>